<reference evidence="3" key="1">
    <citation type="submission" date="2016-10" db="EMBL/GenBank/DDBJ databases">
        <authorList>
            <person name="Varghese N."/>
            <person name="Submissions S."/>
        </authorList>
    </citation>
    <scope>NUCLEOTIDE SEQUENCE [LARGE SCALE GENOMIC DNA]</scope>
    <source>
        <strain evidence="3">JCM 10271</strain>
    </source>
</reference>
<keyword evidence="1" id="KW-1133">Transmembrane helix</keyword>
<keyword evidence="3" id="KW-1185">Reference proteome</keyword>
<sequence length="162" mass="17488">MAVSTDILASYRGPGAVIRRLLSAGRREDRALAMLMGACVLFFVSRLPALARQSHLQDEPLDQLMAGALFGWIFVAPLFFYGLAGLSHIVLKALGGKGDWYGARLALFWALLASSPLLLLNGLVAGFIGAGIELTIVGAAWFAAFTWFWISGLKVAEYEAVR</sequence>
<evidence type="ECO:0008006" key="4">
    <source>
        <dbReference type="Google" id="ProtNLM"/>
    </source>
</evidence>
<dbReference type="EMBL" id="FOXV01000003">
    <property type="protein sequence ID" value="SFQ25035.1"/>
    <property type="molecule type" value="Genomic_DNA"/>
</dbReference>
<feature type="transmembrane region" description="Helical" evidence="1">
    <location>
        <begin position="69"/>
        <end position="94"/>
    </location>
</feature>
<evidence type="ECO:0000256" key="1">
    <source>
        <dbReference type="SAM" id="Phobius"/>
    </source>
</evidence>
<organism evidence="2 3">
    <name type="scientific">Roseivivax halotolerans</name>
    <dbReference type="NCBI Taxonomy" id="93684"/>
    <lineage>
        <taxon>Bacteria</taxon>
        <taxon>Pseudomonadati</taxon>
        <taxon>Pseudomonadota</taxon>
        <taxon>Alphaproteobacteria</taxon>
        <taxon>Rhodobacterales</taxon>
        <taxon>Roseobacteraceae</taxon>
        <taxon>Roseivivax</taxon>
    </lineage>
</organism>
<feature type="transmembrane region" description="Helical" evidence="1">
    <location>
        <begin position="31"/>
        <end position="49"/>
    </location>
</feature>
<accession>A0A1I5WZ53</accession>
<keyword evidence="1" id="KW-0472">Membrane</keyword>
<evidence type="ECO:0000313" key="2">
    <source>
        <dbReference type="EMBL" id="SFQ25035.1"/>
    </source>
</evidence>
<dbReference type="STRING" id="93684.SAMN05421853_10337"/>
<dbReference type="AlphaFoldDB" id="A0A1I5WZ53"/>
<feature type="transmembrane region" description="Helical" evidence="1">
    <location>
        <begin position="134"/>
        <end position="156"/>
    </location>
</feature>
<evidence type="ECO:0000313" key="3">
    <source>
        <dbReference type="Proteomes" id="UP000243106"/>
    </source>
</evidence>
<keyword evidence="1" id="KW-0812">Transmembrane</keyword>
<dbReference type="Proteomes" id="UP000243106">
    <property type="component" value="Unassembled WGS sequence"/>
</dbReference>
<name>A0A1I5WZ53_9RHOB</name>
<dbReference type="RefSeq" id="WP_093009769.1">
    <property type="nucleotide sequence ID" value="NZ_FOXV01000003.1"/>
</dbReference>
<gene>
    <name evidence="2" type="ORF">SAMN05421853_10337</name>
</gene>
<proteinExistence type="predicted"/>
<protein>
    <recommendedName>
        <fullName evidence="4">Yip1 domain-containing protein</fullName>
    </recommendedName>
</protein>
<feature type="transmembrane region" description="Helical" evidence="1">
    <location>
        <begin position="106"/>
        <end position="128"/>
    </location>
</feature>